<comment type="caution">
    <text evidence="1">The sequence shown here is derived from an EMBL/GenBank/DDBJ whole genome shotgun (WGS) entry which is preliminary data.</text>
</comment>
<proteinExistence type="predicted"/>
<organism evidence="1 2">
    <name type="scientific">Ambrosiozyma monospora</name>
    <name type="common">Yeast</name>
    <name type="synonym">Endomycopsis monosporus</name>
    <dbReference type="NCBI Taxonomy" id="43982"/>
    <lineage>
        <taxon>Eukaryota</taxon>
        <taxon>Fungi</taxon>
        <taxon>Dikarya</taxon>
        <taxon>Ascomycota</taxon>
        <taxon>Saccharomycotina</taxon>
        <taxon>Pichiomycetes</taxon>
        <taxon>Pichiales</taxon>
        <taxon>Pichiaceae</taxon>
        <taxon>Ambrosiozyma</taxon>
    </lineage>
</organism>
<dbReference type="Proteomes" id="UP001165064">
    <property type="component" value="Unassembled WGS sequence"/>
</dbReference>
<evidence type="ECO:0000313" key="2">
    <source>
        <dbReference type="Proteomes" id="UP001165064"/>
    </source>
</evidence>
<dbReference type="EMBL" id="BSXS01009621">
    <property type="protein sequence ID" value="GME96047.1"/>
    <property type="molecule type" value="Genomic_DNA"/>
</dbReference>
<gene>
    <name evidence="1" type="ORF">Amon02_000988500</name>
</gene>
<protein>
    <submittedName>
        <fullName evidence="1">Unnamed protein product</fullName>
    </submittedName>
</protein>
<sequence>MATQKKTEKISLRQLPGPDSRAFQVFFKFQRIRDAFMMIWGKHWKTQDSWPLKHDFSYCNAMSQLKVKQKQQSAFTYRDFLDLNDVNKAYKSRLAVICHIDVNAFFAQHEQIRLGLTPKDPVVCLQWNSLIAVSYAARDYGIGRMDTLQSAKLKCPKLIVAHTAVFKKGESTWSYLDYLPSPVDHKVSLDPYRRASRKIMRIFKSNCDHVEKASVDESFMDFGRLVFRKLLELFPNFLEGLESVDDRLPTLTQEMVDSVALQWKGLVIPKPGEASDEDGERNIDDWDDLLSLIGSNFASDIRQQIVDQLGYTTSAGIGRVKTLAKLASGFKKPNRQTIVRNDAVGPFLKNFKLTDFWSMGGKNGEAIMAKLDVPYSSQGDEIAG</sequence>
<keyword evidence="2" id="KW-1185">Reference proteome</keyword>
<accession>A0ACB5TW47</accession>
<evidence type="ECO:0000313" key="1">
    <source>
        <dbReference type="EMBL" id="GME96047.1"/>
    </source>
</evidence>
<name>A0ACB5TW47_AMBMO</name>
<reference evidence="1" key="1">
    <citation type="submission" date="2023-04" db="EMBL/GenBank/DDBJ databases">
        <title>Ambrosiozyma monospora NBRC 10751.</title>
        <authorList>
            <person name="Ichikawa N."/>
            <person name="Sato H."/>
            <person name="Tonouchi N."/>
        </authorList>
    </citation>
    <scope>NUCLEOTIDE SEQUENCE</scope>
    <source>
        <strain evidence="1">NBRC 10751</strain>
    </source>
</reference>